<dbReference type="PROSITE" id="PS51257">
    <property type="entry name" value="PROKAR_LIPOPROTEIN"/>
    <property type="match status" value="1"/>
</dbReference>
<evidence type="ECO:0000256" key="1">
    <source>
        <dbReference type="SAM" id="SignalP"/>
    </source>
</evidence>
<accession>A0A545TUZ9</accession>
<keyword evidence="3" id="KW-1185">Reference proteome</keyword>
<feature type="chain" id="PRO_5022148184" evidence="1">
    <location>
        <begin position="20"/>
        <end position="234"/>
    </location>
</feature>
<dbReference type="Pfam" id="PF16956">
    <property type="entry name" value="Porin_7"/>
    <property type="match status" value="1"/>
</dbReference>
<dbReference type="InterPro" id="IPR031593">
    <property type="entry name" value="Porin_7"/>
</dbReference>
<proteinExistence type="predicted"/>
<reference evidence="2 3" key="1">
    <citation type="submission" date="2019-07" db="EMBL/GenBank/DDBJ databases">
        <title>Draft genome for Aliikangiella sp. M105.</title>
        <authorList>
            <person name="Wang G."/>
        </authorList>
    </citation>
    <scope>NUCLEOTIDE SEQUENCE [LARGE SCALE GENOMIC DNA]</scope>
    <source>
        <strain evidence="2 3">M105</strain>
    </source>
</reference>
<dbReference type="Proteomes" id="UP000315439">
    <property type="component" value="Unassembled WGS sequence"/>
</dbReference>
<evidence type="ECO:0000313" key="2">
    <source>
        <dbReference type="EMBL" id="TQV81053.1"/>
    </source>
</evidence>
<dbReference type="EMBL" id="VIKS01000017">
    <property type="protein sequence ID" value="TQV81053.1"/>
    <property type="molecule type" value="Genomic_DNA"/>
</dbReference>
<gene>
    <name evidence="2" type="ORF">FLL46_25920</name>
</gene>
<organism evidence="2 3">
    <name type="scientific">Aliikangiella coralliicola</name>
    <dbReference type="NCBI Taxonomy" id="2592383"/>
    <lineage>
        <taxon>Bacteria</taxon>
        <taxon>Pseudomonadati</taxon>
        <taxon>Pseudomonadota</taxon>
        <taxon>Gammaproteobacteria</taxon>
        <taxon>Oceanospirillales</taxon>
        <taxon>Pleioneaceae</taxon>
        <taxon>Aliikangiella</taxon>
    </lineage>
</organism>
<evidence type="ECO:0000313" key="3">
    <source>
        <dbReference type="Proteomes" id="UP000315439"/>
    </source>
</evidence>
<name>A0A545TUZ9_9GAMM</name>
<keyword evidence="1" id="KW-0732">Signal</keyword>
<dbReference type="AlphaFoldDB" id="A0A545TUZ9"/>
<sequence length="234" mass="25674">MKAKSLIVGLGLLSCTAMADTYNAQVDIERLERDDVDTTRLSGTYYFEKVTTDNTAWVESAFMGRNSNVSVGYSDFSGGSDALSFAGEFFGKDGNNLYGAIEVIDVDPDIGESDTVLIGELGYFFDKNWLVSISAIDSDFEDSVSVNTKYVGALGGDRYFNVEATYNDESEDVTVIGDYYWSAQTGAGLILSDAEGFDYGLRFQHFFNNQVALKLSYWSADFDDTTGIAVTARF</sequence>
<dbReference type="RefSeq" id="WP_142935194.1">
    <property type="nucleotide sequence ID" value="NZ_ML660173.1"/>
</dbReference>
<protein>
    <submittedName>
        <fullName evidence="2">Putative porin</fullName>
    </submittedName>
</protein>
<comment type="caution">
    <text evidence="2">The sequence shown here is derived from an EMBL/GenBank/DDBJ whole genome shotgun (WGS) entry which is preliminary data.</text>
</comment>
<feature type="signal peptide" evidence="1">
    <location>
        <begin position="1"/>
        <end position="19"/>
    </location>
</feature>
<dbReference type="OrthoDB" id="6225858at2"/>